<dbReference type="PANTHER" id="PTHR47976:SF53">
    <property type="entry name" value="RECEPTOR-LIKE SERINE_THREONINE-PROTEIN KINASE"/>
    <property type="match status" value="1"/>
</dbReference>
<evidence type="ECO:0000313" key="3">
    <source>
        <dbReference type="Proteomes" id="UP001234989"/>
    </source>
</evidence>
<dbReference type="Proteomes" id="UP001234989">
    <property type="component" value="Chromosome 7"/>
</dbReference>
<gene>
    <name evidence="2" type="ORF">MTR67_032793</name>
</gene>
<dbReference type="Gene3D" id="1.10.510.10">
    <property type="entry name" value="Transferase(Phosphotransferase) domain 1"/>
    <property type="match status" value="1"/>
</dbReference>
<organism evidence="2 3">
    <name type="scientific">Solanum verrucosum</name>
    <dbReference type="NCBI Taxonomy" id="315347"/>
    <lineage>
        <taxon>Eukaryota</taxon>
        <taxon>Viridiplantae</taxon>
        <taxon>Streptophyta</taxon>
        <taxon>Embryophyta</taxon>
        <taxon>Tracheophyta</taxon>
        <taxon>Spermatophyta</taxon>
        <taxon>Magnoliopsida</taxon>
        <taxon>eudicotyledons</taxon>
        <taxon>Gunneridae</taxon>
        <taxon>Pentapetalae</taxon>
        <taxon>asterids</taxon>
        <taxon>lamiids</taxon>
        <taxon>Solanales</taxon>
        <taxon>Solanaceae</taxon>
        <taxon>Solanoideae</taxon>
        <taxon>Solaneae</taxon>
        <taxon>Solanum</taxon>
    </lineage>
</organism>
<evidence type="ECO:0000313" key="2">
    <source>
        <dbReference type="EMBL" id="WMV39408.1"/>
    </source>
</evidence>
<proteinExistence type="predicted"/>
<keyword evidence="3" id="KW-1185">Reference proteome</keyword>
<name>A0AAF0ZIE9_SOLVR</name>
<dbReference type="AlphaFoldDB" id="A0AAF0ZIE9"/>
<dbReference type="SUPFAM" id="SSF56112">
    <property type="entry name" value="Protein kinase-like (PK-like)"/>
    <property type="match status" value="1"/>
</dbReference>
<protein>
    <submittedName>
        <fullName evidence="2">Uncharacterized protein</fullName>
    </submittedName>
</protein>
<dbReference type="InterPro" id="IPR011009">
    <property type="entry name" value="Kinase-like_dom_sf"/>
</dbReference>
<dbReference type="EMBL" id="CP133618">
    <property type="protein sequence ID" value="WMV39408.1"/>
    <property type="molecule type" value="Genomic_DNA"/>
</dbReference>
<accession>A0AAF0ZIE9</accession>
<keyword evidence="1" id="KW-0732">Signal</keyword>
<dbReference type="InterPro" id="IPR051343">
    <property type="entry name" value="G-type_lectin_kinases/EP1-like"/>
</dbReference>
<reference evidence="2" key="1">
    <citation type="submission" date="2023-08" db="EMBL/GenBank/DDBJ databases">
        <title>A de novo genome assembly of Solanum verrucosum Schlechtendal, a Mexican diploid species geographically isolated from the other diploid A-genome species in potato relatives.</title>
        <authorList>
            <person name="Hosaka K."/>
        </authorList>
    </citation>
    <scope>NUCLEOTIDE SEQUENCE</scope>
    <source>
        <tissue evidence="2">Young leaves</tissue>
    </source>
</reference>
<sequence>MYLIPEWLRLVITEKVHVYAFKIVLLEVLCGRKNLDWSHVDEDDDLLLGFIRRKAEQEQLMDMVDKNNEGMQLHREAVTEMMSLAAWCLQGDFNKVNTKQ</sequence>
<evidence type="ECO:0000256" key="1">
    <source>
        <dbReference type="ARBA" id="ARBA00022729"/>
    </source>
</evidence>
<dbReference type="PANTHER" id="PTHR47976">
    <property type="entry name" value="G-TYPE LECTIN S-RECEPTOR-LIKE SERINE/THREONINE-PROTEIN KINASE SD2-5"/>
    <property type="match status" value="1"/>
</dbReference>